<dbReference type="GO" id="GO:0005634">
    <property type="term" value="C:nucleus"/>
    <property type="evidence" value="ECO:0007669"/>
    <property type="project" value="UniProtKB-SubCell"/>
</dbReference>
<sequence length="2718" mass="300258">MDDNVYQSLSRPRPGMELSYSSSSEEDEGADLRHKHYRDTHSHTHSDYEPDRRFTYNSHKVRRKPNELTQKEPAQMAFPDFQTELHSANQELAYPGGGASVGMASDPESEGGASPDHALRLWMQEVKSERTSCVSSRANSVLSLTDTEQEGRGEQDNDNDLPSSPVARFSFRPLPPPPPPPHACTCVRPAPSAAPELIQRNTLPARGHQSESSKTAQDDSGQSENTWALNSNIPLETRHFLFKHGSGSSTLFNATNQNYPLTSSTVYSPPPRPLPRAPLSRPLFSFSKPYRCCNWKCTALSASAVTVTLALLLTYVIVVNLLGLPWSLRRLDAELFENGKAGRSQEEGNDLISTAQLPTPNTSHTDKDPLQRGRGIDRGEVDIGMQMVQVIPPGQFWRFSVVVQHPEYVRFNITHTHNALLGIYGRRNLPPTHTQFDFVKLLDGKLKQESRISDFTKVSSGLLTALQETVFMEYLDLGNWHLAFYNDGRKMEQVQVHSTAVEMMDGCSTNCNGNGECVAGHCHCFTGFLGPDCSKDSCPVLCSGNGEYEKGVCACRVGWKGAECEVEDGQCIDPTCSNNGECVDGTCVCAPAFKGNNCEEVDCVDPTCSGRGVCVRGECVCSAGWGGEVCETPLPACKEQCSRHGTYNPETGVCVCEQGWTGTDCSTEVCPLPCSVHSVCAGGRCQCEDGWEGPTCDRQACHPSCEEHGECRDGQCVCHPGWEGEHCTIAHYLDLLDKDACPGLCNGNGRCTLEQSGWHCVCQSGWSGPGCNIVMETQCNDSGDNDGDGLVDCVDPDCCSQQVCANSPLCQGSPDPRDIIQQNHAPFGPRPSLQFFDRVQFLVRRGSTHILPGDLPYDSSRVCVIRGQVVSSDGTPLVGVNVTFQQNPEYGYTLSRQDGSFDLLAVGGVSITLLFQRAPFLPLTRSLWLPWNQFVVLGSVMMSRSEPRPPVCEDKNLIGPNPTVLPAPLTLFAGNCQERGPVIPELQAVQEEIEIAGSFLKLSYLSTRSPGYRSLLRVILTHSLLPVGLAKVHLSVSVEGTLVTKWFPASPNLIYVFSWNKTDVYGQQVTGLVQALVSVGYEYESCPDFIIWQKRTAQLQGFELISSHLGGWALDKHHTLNLESGILHKGDGENVFISQQPPLISTVMGTGTVRPIACPSCNGPAAERKLFAPVALACGSDGSIYVGDFNFIRRILPNGFTVSILELRNRDIRHSTSPAHKYYLALDPVSEALYVSDSSSRRVLRLKAVTEPRDLSRNAEVLAGNGEQCTPFHPNQCGDGGKATEASLISPRGIAVDKYGSVYFVDGTTVRKIDKGIITTVMGSNGLTSTQPISCDTHMDISQVRLEWPTDLAISPLDNSLYVLDNNLVLQVSEAGLVRVVAGRPIHCPLAITDPTTLGPASTRLMLEGAKAIAVSHQGVLYIAQTDDRKLSRVLEVNSNGEMSTVAGTASECDCKIDPDCDCFSGDGGYARDAKLKSPSALAVSPNGTLYIADLGNVRVRSLVARRPRLTSDLLYEVMSVAQQEVYLFSPNGSHLYTRCLVTGDYLYNFTYVGAGLISAVTASEGGAVQVRRDSNGAPLWLVTPGGQVYWLNLSSAGTLRRVSALAHDLAQISYHGNTGLLATMSNENAWTTVYEYNSDGHLINVTLPTGEVSSLHGDMGKSVKVEALTSNRENFITITNHSEDNTIYTLRQAHSVSVYRVSGDGSLWVTYASGMDVTLSTEPHLLPGALPGVTPGVVHPTVGRCNITLPGEQIHSIIEWRQRREQARNYSTYERRLRAHNRNVLSIDYNQASRVGKVYDDHRKFTLRLQYDDRGRPVLWAPSKFSDVRVSYTNDGLLASIQRGNWSERRDYDNSRLISRTWANGKTWSYSFQEKSVQLLLHSQRRYTFEYDQTDYLMSITLPSMVKHGLQTALSIGYYRNTYTPPDAPGHALVQDYTPDGRLLQTLYMGSGRRVLYKYSRTSRLSEILYDSTLVSFTYDESSGAIKTVHLMQEGFVCTIRYRQTGPLVGRQIYRFSEEGLVNARFDYSYNNFRVTSMQAMINETPLPIDLYRYVDVSGRVEQFGKFSVISYDLNQVITTHAMKHTKIFNPNGQVVEVQYEILKSIAFWMTLQYDNLGRIGNCDIRIGVDGNITRRSYEYDADGQLQSVAVDDRPQWRYSYDLNGNINLLSHGNSARLTPLRYDLRDRITRLGEIQYKTDDDGFLRVRGNVVFDYTSNGLLAGALDRDSGKRVWYRYDGLGRRVSTRTSDGALLQFFYADLNEPTRVTHWYNHTASEITSLYYDLQGHLIAMEMSSGQEFYIACDAAGSPLAIFSSRGQVVKELRYTPYGDVYRDSNPSFQLPFGFQGGLYDPLTRLVHLGRRDYDVVAGRWTTPNHDLWAEVSADPKPFNLYAFKNNYPLGALQDVTKFTTDISSWLQLFGFQLHNVVPGFPKLPVENTEQTYEMMNVQSRTHSWDPSKVVLGIQCELQKLLQNFISLDRLPMTPAKSKPGGLRGRSPRFSALSSIFGKGVKFAVCADGVISAEIIGVASEDSRRIAAVMNGAVYLRGVRFTVDGRDTHYFTKDSPLEADLGVVWGGSGAAGGGARVLENGVNVSVSQMSAVVAGETRRFADLVLQQGALCFNIRYGATPDEERTRVLEGARLRAVTGAWLLEQRRVRDGEGGARVWTNKEKDELLSDGHVSGYEGFYVLPVEQHPELADSPFNIQLIRQTDAGRR</sequence>
<feature type="region of interest" description="Disordered" evidence="16">
    <location>
        <begin position="203"/>
        <end position="226"/>
    </location>
</feature>
<feature type="domain" description="EGF-like" evidence="18">
    <location>
        <begin position="697"/>
        <end position="728"/>
    </location>
</feature>
<feature type="compositionally biased region" description="Polar residues" evidence="16">
    <location>
        <begin position="210"/>
        <end position="226"/>
    </location>
</feature>
<reference evidence="21" key="2">
    <citation type="journal article" date="2014" name="Nat. Commun.">
        <title>The cavefish genome reveals candidate genes for eye loss.</title>
        <authorList>
            <person name="McGaugh S.E."/>
            <person name="Gross J.B."/>
            <person name="Aken B."/>
            <person name="Blin M."/>
            <person name="Borowsky R."/>
            <person name="Chalopin D."/>
            <person name="Hinaux H."/>
            <person name="Jeffery W.R."/>
            <person name="Keene A."/>
            <person name="Ma L."/>
            <person name="Minx P."/>
            <person name="Murphy D."/>
            <person name="O'Quin K.E."/>
            <person name="Retaux S."/>
            <person name="Rohner N."/>
            <person name="Searle S.M."/>
            <person name="Stahl B.A."/>
            <person name="Tabin C."/>
            <person name="Volff J.N."/>
            <person name="Yoshizawa M."/>
            <person name="Warren W.C."/>
        </authorList>
    </citation>
    <scope>NUCLEOTIDE SEQUENCE [LARGE SCALE GENOMIC DNA]</scope>
    <source>
        <strain evidence="21">female</strain>
    </source>
</reference>
<dbReference type="PROSITE" id="PS50026">
    <property type="entry name" value="EGF_3"/>
    <property type="match status" value="4"/>
</dbReference>
<dbReference type="SUPFAM" id="SSF57196">
    <property type="entry name" value="EGF/Laminin"/>
    <property type="match status" value="1"/>
</dbReference>
<protein>
    <submittedName>
        <fullName evidence="20">Teneurin transmembrane protein 1</fullName>
    </submittedName>
</protein>
<dbReference type="InterPro" id="IPR056823">
    <property type="entry name" value="TEN-like_YD-shell"/>
</dbReference>
<dbReference type="GO" id="GO:0007165">
    <property type="term" value="P:signal transduction"/>
    <property type="evidence" value="ECO:0007669"/>
    <property type="project" value="InterPro"/>
</dbReference>
<keyword evidence="14" id="KW-0539">Nucleus</keyword>
<evidence type="ECO:0000259" key="18">
    <source>
        <dbReference type="PROSITE" id="PS50026"/>
    </source>
</evidence>
<keyword evidence="10 17" id="KW-1133">Transmembrane helix</keyword>
<dbReference type="Gene3D" id="2.180.10.10">
    <property type="entry name" value="RHS repeat-associated core"/>
    <property type="match status" value="1"/>
</dbReference>
<keyword evidence="11 17" id="KW-0472">Membrane</keyword>
<feature type="domain" description="EGF-like" evidence="18">
    <location>
        <begin position="737"/>
        <end position="772"/>
    </location>
</feature>
<dbReference type="Gene3D" id="2.60.120.260">
    <property type="entry name" value="Galactose-binding domain-like"/>
    <property type="match status" value="1"/>
</dbReference>
<feature type="compositionally biased region" description="Polar residues" evidence="16">
    <location>
        <begin position="1"/>
        <end position="10"/>
    </location>
</feature>
<dbReference type="PROSITE" id="PS51361">
    <property type="entry name" value="TENEURIN_N"/>
    <property type="match status" value="1"/>
</dbReference>
<evidence type="ECO:0000259" key="19">
    <source>
        <dbReference type="PROSITE" id="PS51361"/>
    </source>
</evidence>
<feature type="domain" description="Teneurin N-terminal" evidence="19">
    <location>
        <begin position="110"/>
        <end position="297"/>
    </location>
</feature>
<feature type="compositionally biased region" description="Polar residues" evidence="16">
    <location>
        <begin position="353"/>
        <end position="363"/>
    </location>
</feature>
<dbReference type="InterPro" id="IPR056820">
    <property type="entry name" value="TEN_TTR-like"/>
</dbReference>
<dbReference type="PROSITE" id="PS01186">
    <property type="entry name" value="EGF_2"/>
    <property type="match status" value="4"/>
</dbReference>
<keyword evidence="13" id="KW-0325">Glycoprotein</keyword>
<feature type="compositionally biased region" description="Basic and acidic residues" evidence="16">
    <location>
        <begin position="39"/>
        <end position="52"/>
    </location>
</feature>
<dbReference type="NCBIfam" id="TIGR03696">
    <property type="entry name" value="Rhs_assc_core"/>
    <property type="match status" value="1"/>
</dbReference>
<comment type="subcellular location">
    <subcellularLocation>
        <location evidence="2">Cell membrane</location>
        <topology evidence="2">Single-pass membrane protein</topology>
    </subcellularLocation>
    <subcellularLocation>
        <location evidence="3">Cytoplasm</location>
    </subcellularLocation>
    <subcellularLocation>
        <location evidence="1">Nucleus</location>
    </subcellularLocation>
</comment>
<dbReference type="GeneTree" id="ENSGT01030000234566"/>
<feature type="disulfide bond" evidence="15">
    <location>
        <begin position="589"/>
        <end position="598"/>
    </location>
</feature>
<feature type="disulfide bond" evidence="15">
    <location>
        <begin position="656"/>
        <end position="665"/>
    </location>
</feature>
<feature type="transmembrane region" description="Helical" evidence="17">
    <location>
        <begin position="299"/>
        <end position="322"/>
    </location>
</feature>
<evidence type="ECO:0000256" key="11">
    <source>
        <dbReference type="ARBA" id="ARBA00023136"/>
    </source>
</evidence>
<dbReference type="Pfam" id="PF25023">
    <property type="entry name" value="TEN_YD-shell"/>
    <property type="match status" value="1"/>
</dbReference>
<evidence type="ECO:0000256" key="14">
    <source>
        <dbReference type="ARBA" id="ARBA00023242"/>
    </source>
</evidence>
<keyword evidence="7 15" id="KW-0245">EGF-like domain</keyword>
<evidence type="ECO:0000256" key="5">
    <source>
        <dbReference type="ARBA" id="ARBA00022475"/>
    </source>
</evidence>
<dbReference type="Pfam" id="PF06484">
    <property type="entry name" value="Ten_N"/>
    <property type="match status" value="1"/>
</dbReference>
<keyword evidence="8 17" id="KW-0812">Transmembrane</keyword>
<evidence type="ECO:0000256" key="4">
    <source>
        <dbReference type="ARBA" id="ARBA00009385"/>
    </source>
</evidence>
<proteinExistence type="inferred from homology"/>
<dbReference type="InterPro" id="IPR000742">
    <property type="entry name" value="EGF"/>
</dbReference>
<comment type="similarity">
    <text evidence="4">Belongs to the tenascin family. Teneurin subfamily.</text>
</comment>
<reference evidence="20" key="4">
    <citation type="submission" date="2025-09" db="UniProtKB">
        <authorList>
            <consortium name="Ensembl"/>
        </authorList>
    </citation>
    <scope>IDENTIFICATION</scope>
</reference>
<dbReference type="Proteomes" id="UP000018467">
    <property type="component" value="Unassembled WGS sequence"/>
</dbReference>
<dbReference type="Bgee" id="ENSAMXG00000007150">
    <property type="expression patterns" value="Expressed in brain and 1 other cell type or tissue"/>
</dbReference>
<reference evidence="21" key="1">
    <citation type="submission" date="2013-03" db="EMBL/GenBank/DDBJ databases">
        <authorList>
            <person name="Jeffery W."/>
            <person name="Warren W."/>
            <person name="Wilson R.K."/>
        </authorList>
    </citation>
    <scope>NUCLEOTIDE SEQUENCE</scope>
    <source>
        <strain evidence="21">female</strain>
    </source>
</reference>
<dbReference type="GO" id="GO:0050839">
    <property type="term" value="F:cell adhesion molecule binding"/>
    <property type="evidence" value="ECO:0007669"/>
    <property type="project" value="TreeGrafter"/>
</dbReference>
<dbReference type="GO" id="GO:0046982">
    <property type="term" value="F:protein heterodimerization activity"/>
    <property type="evidence" value="ECO:0007669"/>
    <property type="project" value="TreeGrafter"/>
</dbReference>
<evidence type="ECO:0000256" key="9">
    <source>
        <dbReference type="ARBA" id="ARBA00022737"/>
    </source>
</evidence>
<dbReference type="SMART" id="SM00181">
    <property type="entry name" value="EGF"/>
    <property type="match status" value="8"/>
</dbReference>
<evidence type="ECO:0000256" key="17">
    <source>
        <dbReference type="SAM" id="Phobius"/>
    </source>
</evidence>
<dbReference type="FunFam" id="2.10.25.10:FF:000013">
    <property type="entry name" value="Teneurin transmembrane protein 4"/>
    <property type="match status" value="1"/>
</dbReference>
<feature type="disulfide bond" evidence="15">
    <location>
        <begin position="718"/>
        <end position="727"/>
    </location>
</feature>
<dbReference type="GO" id="GO:0007157">
    <property type="term" value="P:heterophilic cell-cell adhesion via plasma membrane cell adhesion molecules"/>
    <property type="evidence" value="ECO:0007669"/>
    <property type="project" value="TreeGrafter"/>
</dbReference>
<organism evidence="20 21">
    <name type="scientific">Astyanax mexicanus</name>
    <name type="common">Blind cave fish</name>
    <name type="synonym">Astyanax fasciatus mexicanus</name>
    <dbReference type="NCBI Taxonomy" id="7994"/>
    <lineage>
        <taxon>Eukaryota</taxon>
        <taxon>Metazoa</taxon>
        <taxon>Chordata</taxon>
        <taxon>Craniata</taxon>
        <taxon>Vertebrata</taxon>
        <taxon>Euteleostomi</taxon>
        <taxon>Actinopterygii</taxon>
        <taxon>Neopterygii</taxon>
        <taxon>Teleostei</taxon>
        <taxon>Ostariophysi</taxon>
        <taxon>Characiformes</taxon>
        <taxon>Characoidei</taxon>
        <taxon>Acestrorhamphidae</taxon>
        <taxon>Acestrorhamphinae</taxon>
        <taxon>Astyanax</taxon>
    </lineage>
</organism>
<dbReference type="Pfam" id="PF15636">
    <property type="entry name" value="Tox-GHH"/>
    <property type="match status" value="1"/>
</dbReference>
<dbReference type="FunFam" id="2.10.25.10:FF:000021">
    <property type="entry name" value="Teneurin transmembrane protein 2"/>
    <property type="match status" value="3"/>
</dbReference>
<feature type="region of interest" description="Disordered" evidence="16">
    <location>
        <begin position="353"/>
        <end position="374"/>
    </location>
</feature>
<dbReference type="FunFam" id="2.120.10.30:FF:000005">
    <property type="entry name" value="Teneurin transmembrane protein 4"/>
    <property type="match status" value="1"/>
</dbReference>
<dbReference type="PANTHER" id="PTHR11219">
    <property type="entry name" value="TENEURIN AND N-ACETYLGLUCOSAMINE-1-PHOSPHODIESTER ALPHA-N-ACETYLGLUCOSAMINIDASE"/>
    <property type="match status" value="1"/>
</dbReference>
<dbReference type="InterPro" id="IPR011044">
    <property type="entry name" value="Quino_amine_DH_bsu"/>
</dbReference>
<evidence type="ECO:0000256" key="8">
    <source>
        <dbReference type="ARBA" id="ARBA00022692"/>
    </source>
</evidence>
<evidence type="ECO:0000256" key="7">
    <source>
        <dbReference type="ARBA" id="ARBA00022536"/>
    </source>
</evidence>
<evidence type="ECO:0000313" key="20">
    <source>
        <dbReference type="Ensembl" id="ENSAMXP00000007387.2"/>
    </source>
</evidence>
<evidence type="ECO:0000256" key="3">
    <source>
        <dbReference type="ARBA" id="ARBA00004496"/>
    </source>
</evidence>
<accession>W5KIH5</accession>
<dbReference type="PANTHER" id="PTHR11219:SF7">
    <property type="entry name" value="TENEURIN-1"/>
    <property type="match status" value="1"/>
</dbReference>
<dbReference type="CDD" id="cd00054">
    <property type="entry name" value="EGF_CA"/>
    <property type="match status" value="2"/>
</dbReference>
<feature type="disulfide bond" evidence="15">
    <location>
        <begin position="741"/>
        <end position="751"/>
    </location>
</feature>
<dbReference type="GO" id="GO:0007411">
    <property type="term" value="P:axon guidance"/>
    <property type="evidence" value="ECO:0007669"/>
    <property type="project" value="UniProtKB-ARBA"/>
</dbReference>
<dbReference type="Pfam" id="PF23093">
    <property type="entry name" value="GBD_Tenm3"/>
    <property type="match status" value="1"/>
</dbReference>
<feature type="disulfide bond" evidence="15">
    <location>
        <begin position="762"/>
        <end position="771"/>
    </location>
</feature>
<feature type="domain" description="EGF-like" evidence="18">
    <location>
        <begin position="567"/>
        <end position="599"/>
    </location>
</feature>
<evidence type="ECO:0000256" key="15">
    <source>
        <dbReference type="PROSITE-ProRule" id="PRU00076"/>
    </source>
</evidence>
<dbReference type="Pfam" id="PF23538">
    <property type="entry name" value="Teneurin_ABD"/>
    <property type="match status" value="1"/>
</dbReference>
<dbReference type="FunFam" id="2.120.10.30:FF:000006">
    <property type="entry name" value="Teneurin transmembrane protein 4"/>
    <property type="match status" value="1"/>
</dbReference>
<dbReference type="InterPro" id="IPR028916">
    <property type="entry name" value="Tox-GHH_dom"/>
</dbReference>
<dbReference type="InterPro" id="IPR022385">
    <property type="entry name" value="Rhs_assc_core"/>
</dbReference>
<evidence type="ECO:0000256" key="13">
    <source>
        <dbReference type="ARBA" id="ARBA00023180"/>
    </source>
</evidence>
<feature type="domain" description="EGF-like" evidence="18">
    <location>
        <begin position="633"/>
        <end position="666"/>
    </location>
</feature>
<evidence type="ECO:0000256" key="2">
    <source>
        <dbReference type="ARBA" id="ARBA00004162"/>
    </source>
</evidence>
<dbReference type="STRING" id="7994.ENSAMXP00000007387"/>
<name>W5KIH5_ASTMX</name>
<dbReference type="FunFam" id="2.10.25.10:FF:000016">
    <property type="entry name" value="Teneurin transmembrane protein 2"/>
    <property type="match status" value="1"/>
</dbReference>
<reference evidence="20" key="3">
    <citation type="submission" date="2025-08" db="UniProtKB">
        <authorList>
            <consortium name="Ensembl"/>
        </authorList>
    </citation>
    <scope>IDENTIFICATION</scope>
</reference>
<keyword evidence="21" id="KW-1185">Reference proteome</keyword>
<dbReference type="SUPFAM" id="SSF50969">
    <property type="entry name" value="YVTN repeat-like/Quinoprotein amine dehydrogenase"/>
    <property type="match status" value="1"/>
</dbReference>
<dbReference type="Pfam" id="PF24329">
    <property type="entry name" value="FN-plug_TEN1-4"/>
    <property type="match status" value="1"/>
</dbReference>
<dbReference type="Pfam" id="PF25020">
    <property type="entry name" value="TTR_TEN1-4"/>
    <property type="match status" value="1"/>
</dbReference>
<dbReference type="InterPro" id="IPR008969">
    <property type="entry name" value="CarboxyPept-like_regulatory"/>
</dbReference>
<dbReference type="InterPro" id="IPR009471">
    <property type="entry name" value="Ten_N"/>
</dbReference>
<keyword evidence="9" id="KW-0677">Repeat</keyword>
<dbReference type="Pfam" id="PF25021">
    <property type="entry name" value="TEN_NHL"/>
    <property type="match status" value="1"/>
</dbReference>
<dbReference type="eggNOG" id="KOG4659">
    <property type="taxonomic scope" value="Eukaryota"/>
</dbReference>
<keyword evidence="5" id="KW-1003">Cell membrane</keyword>
<feature type="region of interest" description="Disordered" evidence="16">
    <location>
        <begin position="1"/>
        <end position="52"/>
    </location>
</feature>
<keyword evidence="6" id="KW-0963">Cytoplasm</keyword>
<dbReference type="PROSITE" id="PS00022">
    <property type="entry name" value="EGF_1"/>
    <property type="match status" value="5"/>
</dbReference>
<feature type="compositionally biased region" description="Pro residues" evidence="16">
    <location>
        <begin position="173"/>
        <end position="182"/>
    </location>
</feature>
<dbReference type="InterPro" id="IPR057629">
    <property type="entry name" value="Teneurin1-4_GBD"/>
</dbReference>
<feature type="compositionally biased region" description="Polar residues" evidence="16">
    <location>
        <begin position="131"/>
        <end position="146"/>
    </location>
</feature>
<dbReference type="InterPro" id="IPR057627">
    <property type="entry name" value="FN-plug_TEN1-4"/>
</dbReference>
<dbReference type="Gene3D" id="2.120.10.30">
    <property type="entry name" value="TolB, C-terminal domain"/>
    <property type="match status" value="2"/>
</dbReference>
<evidence type="ECO:0000313" key="21">
    <source>
        <dbReference type="Proteomes" id="UP000018467"/>
    </source>
</evidence>
<keyword evidence="12 15" id="KW-1015">Disulfide bond</keyword>
<dbReference type="InterPro" id="IPR051216">
    <property type="entry name" value="Teneurin"/>
</dbReference>
<dbReference type="GO" id="GO:0042803">
    <property type="term" value="F:protein homodimerization activity"/>
    <property type="evidence" value="ECO:0007669"/>
    <property type="project" value="TreeGrafter"/>
</dbReference>
<comment type="caution">
    <text evidence="15">Lacks conserved residue(s) required for the propagation of feature annotation.</text>
</comment>
<dbReference type="SUPFAM" id="SSF49464">
    <property type="entry name" value="Carboxypeptidase regulatory domain-like"/>
    <property type="match status" value="1"/>
</dbReference>
<feature type="disulfide bond" evidence="15">
    <location>
        <begin position="701"/>
        <end position="711"/>
    </location>
</feature>
<evidence type="ECO:0000256" key="12">
    <source>
        <dbReference type="ARBA" id="ARBA00023157"/>
    </source>
</evidence>
<dbReference type="GO" id="GO:0005886">
    <property type="term" value="C:plasma membrane"/>
    <property type="evidence" value="ECO:0007669"/>
    <property type="project" value="UniProtKB-SubCell"/>
</dbReference>
<dbReference type="InParanoid" id="W5KIH5"/>
<dbReference type="GO" id="GO:0005737">
    <property type="term" value="C:cytoplasm"/>
    <property type="evidence" value="ECO:0007669"/>
    <property type="project" value="UniProtKB-SubCell"/>
</dbReference>
<feature type="compositionally biased region" description="Basic and acidic residues" evidence="16">
    <location>
        <begin position="364"/>
        <end position="374"/>
    </location>
</feature>
<dbReference type="SUPFAM" id="SSF101898">
    <property type="entry name" value="NHL repeat"/>
    <property type="match status" value="1"/>
</dbReference>
<evidence type="ECO:0000256" key="1">
    <source>
        <dbReference type="ARBA" id="ARBA00004123"/>
    </source>
</evidence>
<evidence type="ECO:0000256" key="10">
    <source>
        <dbReference type="ARBA" id="ARBA00022989"/>
    </source>
</evidence>
<evidence type="ECO:0000256" key="16">
    <source>
        <dbReference type="SAM" id="MobiDB-lite"/>
    </source>
</evidence>
<dbReference type="GO" id="GO:0043005">
    <property type="term" value="C:neuron projection"/>
    <property type="evidence" value="ECO:0007669"/>
    <property type="project" value="TreeGrafter"/>
</dbReference>
<dbReference type="Gene3D" id="2.10.25.10">
    <property type="entry name" value="Laminin"/>
    <property type="match status" value="6"/>
</dbReference>
<evidence type="ECO:0000256" key="6">
    <source>
        <dbReference type="ARBA" id="ARBA00022490"/>
    </source>
</evidence>
<dbReference type="HOGENOM" id="CLU_000229_0_0_1"/>
<dbReference type="InterPro" id="IPR011042">
    <property type="entry name" value="6-blade_b-propeller_TolB-like"/>
</dbReference>
<dbReference type="Pfam" id="PF25024">
    <property type="entry name" value="EGF_TEN"/>
    <property type="match status" value="1"/>
</dbReference>
<dbReference type="Ensembl" id="ENSAMXT00000007387.2">
    <property type="protein sequence ID" value="ENSAMXP00000007387.2"/>
    <property type="gene ID" value="ENSAMXG00000007150.2"/>
</dbReference>
<feature type="region of interest" description="Disordered" evidence="16">
    <location>
        <begin position="87"/>
        <end position="189"/>
    </location>
</feature>
<dbReference type="InterPro" id="IPR056822">
    <property type="entry name" value="TEN_NHL"/>
</dbReference>